<sequence length="138" mass="16153">MAIGFKIDFLWYQVRTPDFLHAFFSTISYNLEENKWGSKYPILMNELYQGKLNWENASKAVEELKLIKEELKKINPEYVVWDIEDISKQPPWVKNISPDITDLSNYFITSDGRDLISVILMALNDSICEKTDVEIINI</sequence>
<evidence type="ECO:0008006" key="3">
    <source>
        <dbReference type="Google" id="ProtNLM"/>
    </source>
</evidence>
<dbReference type="EMBL" id="SRYR01000012">
    <property type="protein sequence ID" value="TGY40636.1"/>
    <property type="molecule type" value="Genomic_DNA"/>
</dbReference>
<protein>
    <recommendedName>
        <fullName evidence="3">Immunity protein 70</fullName>
    </recommendedName>
</protein>
<dbReference type="OrthoDB" id="5120820at2"/>
<reference evidence="1 2" key="1">
    <citation type="submission" date="2019-04" db="EMBL/GenBank/DDBJ databases">
        <title>Microbes associate with the intestines of laboratory mice.</title>
        <authorList>
            <person name="Navarre W."/>
            <person name="Wong E."/>
            <person name="Huang K."/>
            <person name="Tropini C."/>
            <person name="Ng K."/>
            <person name="Yu B."/>
        </authorList>
    </citation>
    <scope>NUCLEOTIDE SEQUENCE [LARGE SCALE GENOMIC DNA]</scope>
    <source>
        <strain evidence="1 2">NM50_B9-20</strain>
    </source>
</reference>
<evidence type="ECO:0000313" key="1">
    <source>
        <dbReference type="EMBL" id="TGY40636.1"/>
    </source>
</evidence>
<dbReference type="InterPro" id="IPR028185">
    <property type="entry name" value="Imm70"/>
</dbReference>
<keyword evidence="2" id="KW-1185">Reference proteome</keyword>
<dbReference type="AlphaFoldDB" id="A0A4S2DF62"/>
<organism evidence="1 2">
    <name type="scientific">Clostridium sartagoforme</name>
    <dbReference type="NCBI Taxonomy" id="84031"/>
    <lineage>
        <taxon>Bacteria</taxon>
        <taxon>Bacillati</taxon>
        <taxon>Bacillota</taxon>
        <taxon>Clostridia</taxon>
        <taxon>Eubacteriales</taxon>
        <taxon>Clostridiaceae</taxon>
        <taxon>Clostridium</taxon>
    </lineage>
</organism>
<name>A0A4S2DF62_9CLOT</name>
<proteinExistence type="predicted"/>
<accession>A0A4S2DF62</accession>
<gene>
    <name evidence="1" type="ORF">E5347_14930</name>
</gene>
<comment type="caution">
    <text evidence="1">The sequence shown here is derived from an EMBL/GenBank/DDBJ whole genome shotgun (WGS) entry which is preliminary data.</text>
</comment>
<dbReference type="RefSeq" id="WP_136008029.1">
    <property type="nucleotide sequence ID" value="NZ_SRYR01000012.1"/>
</dbReference>
<dbReference type="Proteomes" id="UP000306888">
    <property type="component" value="Unassembled WGS sequence"/>
</dbReference>
<evidence type="ECO:0000313" key="2">
    <source>
        <dbReference type="Proteomes" id="UP000306888"/>
    </source>
</evidence>
<dbReference type="Pfam" id="PF15601">
    <property type="entry name" value="Imm70"/>
    <property type="match status" value="1"/>
</dbReference>